<keyword evidence="3" id="KW-1185">Reference proteome</keyword>
<evidence type="ECO:0000313" key="3">
    <source>
        <dbReference type="Proteomes" id="UP000217528"/>
    </source>
</evidence>
<sequence length="684" mass="78041">MSDIIENLNIIILDESENFLTWLDSEKLEIKETSQENTHKKVSVTYPLENPITSYDKSWFDAGNKIFIPSTIGAEAGLYVINQDANIDFWEKNEITFEAEEVLVQLNNIVYQYVGEKSLTVNKENLQKWFGNFYSIGHVDSIPAPKNVIAPAGTMSLMKLLRLIEEETGYVFGTRYKLEDDNQISRELRLKAPENIGTTHEEYLDLNYNLESLDLTIDESETYSAMAPEISLNENTASETSTTTQATGNGATTRKDLEKVINAWKELEVEYRENIPMIVEKGDGDAIKYTAYWYAPFAKDKGKLSIYNTNYTEAKYKTIIPYVSEDILPPQSKTGWVSTNETNEYAIYNVLANALLKKITPSFELNIDVKDIQLITGNSKFGYNLHDKIYVKVPGIEYYVGCTVTETVKNLHLPGENSIKLESNVDSLYLQEETEIKGNDQIIPSGVDTVEITGILQELVEEHKPIGGEVVTVNIKLDEAYTNPAVNSEITSTTQATTPFKPEEEYYTFTSDEIKNMANIIFNYLISKNEYPKAVNMKATNGKIYSVPFMWCRSIYYAYHQVFLNDDLDKNTGKGKFPESIEVHHYTNPDILAIFNDYDKYKGSRYEGKYYADFFYTAIQKNRDAIKNNYFPNSSIDSINFDMVGSSDLQYGGDCLPVAVSNITEVFFDYHTEKELQKNFKYKN</sequence>
<dbReference type="OrthoDB" id="77021at2157"/>
<dbReference type="Proteomes" id="UP000246004">
    <property type="component" value="Unassembled WGS sequence"/>
</dbReference>
<dbReference type="RefSeq" id="WP_095608510.1">
    <property type="nucleotide sequence ID" value="NZ_LMVN01000011.1"/>
</dbReference>
<reference evidence="1 3" key="2">
    <citation type="journal article" date="2017" name="BMC Genomics">
        <title>Genomic analysis of methanogenic archaea reveals a shift towards energy conservation.</title>
        <authorList>
            <person name="Gilmore S.P."/>
            <person name="Henske J.K."/>
            <person name="Sexton J.A."/>
            <person name="Solomon K.V."/>
            <person name="Seppala S."/>
            <person name="Yoo J.I."/>
            <person name="Huyett L.M."/>
            <person name="Pressman A."/>
            <person name="Cogan J.Z."/>
            <person name="Kivenson V."/>
            <person name="Peng X."/>
            <person name="Tan Y."/>
            <person name="Valentine D.L."/>
            <person name="O'Malley M.A."/>
        </authorList>
    </citation>
    <scope>NUCLEOTIDE SEQUENCE [LARGE SCALE GENOMIC DNA]</scope>
    <source>
        <strain evidence="1 3">1R-7</strain>
    </source>
</reference>
<protein>
    <submittedName>
        <fullName evidence="1">Uncharacterized protein</fullName>
    </submittedName>
</protein>
<dbReference type="AlphaFoldDB" id="A0A2A2HEC8"/>
<accession>A0A2A2HEC8</accession>
<proteinExistence type="predicted"/>
<name>A0A2A2HEC8_9EURY</name>
<evidence type="ECO:0000313" key="4">
    <source>
        <dbReference type="Proteomes" id="UP000246004"/>
    </source>
</evidence>
<gene>
    <name evidence="1" type="ORF">ASJ82_08080</name>
    <name evidence="2" type="ORF">MSCUN_09830</name>
</gene>
<dbReference type="Proteomes" id="UP000217528">
    <property type="component" value="Unassembled WGS sequence"/>
</dbReference>
<dbReference type="EMBL" id="LWMS01000031">
    <property type="protein sequence ID" value="PWL08052.1"/>
    <property type="molecule type" value="Genomic_DNA"/>
</dbReference>
<evidence type="ECO:0000313" key="1">
    <source>
        <dbReference type="EMBL" id="PAV07624.1"/>
    </source>
</evidence>
<organism evidence="1 3">
    <name type="scientific">Methanosphaera cuniculi</name>
    <dbReference type="NCBI Taxonomy" id="1077256"/>
    <lineage>
        <taxon>Archaea</taxon>
        <taxon>Methanobacteriati</taxon>
        <taxon>Methanobacteriota</taxon>
        <taxon>Methanomada group</taxon>
        <taxon>Methanobacteria</taxon>
        <taxon>Methanobacteriales</taxon>
        <taxon>Methanobacteriaceae</taxon>
        <taxon>Methanosphaera</taxon>
    </lineage>
</organism>
<comment type="caution">
    <text evidence="1">The sequence shown here is derived from an EMBL/GenBank/DDBJ whole genome shotgun (WGS) entry which is preliminary data.</text>
</comment>
<evidence type="ECO:0000313" key="2">
    <source>
        <dbReference type="EMBL" id="PWL08052.1"/>
    </source>
</evidence>
<reference evidence="2 4" key="1">
    <citation type="submission" date="2016-04" db="EMBL/GenBank/DDBJ databases">
        <title>Genome sequence of Methanosphaera cuniculi DSM 4103.</title>
        <authorList>
            <person name="Poehlein A."/>
            <person name="Seedorf H."/>
            <person name="Daniel R."/>
        </authorList>
    </citation>
    <scope>NUCLEOTIDE SEQUENCE [LARGE SCALE GENOMIC DNA]</scope>
    <source>
        <strain evidence="2 4">DSM 4103</strain>
    </source>
</reference>
<dbReference type="EMBL" id="LMVN01000011">
    <property type="protein sequence ID" value="PAV07624.1"/>
    <property type="molecule type" value="Genomic_DNA"/>
</dbReference>